<evidence type="ECO:0000313" key="1">
    <source>
        <dbReference type="EMBL" id="EJZ66251.1"/>
    </source>
</evidence>
<dbReference type="EMBL" id="ADLE01000001">
    <property type="protein sequence ID" value="EJZ66251.1"/>
    <property type="molecule type" value="Genomic_DNA"/>
</dbReference>
<dbReference type="AlphaFoldDB" id="K0X782"/>
<protein>
    <submittedName>
        <fullName evidence="1">Uncharacterized protein</fullName>
    </submittedName>
</protein>
<dbReference type="HOGENOM" id="CLU_3022725_0_0_10"/>
<reference evidence="1 2" key="1">
    <citation type="submission" date="2012-08" db="EMBL/GenBank/DDBJ databases">
        <title>The Genome Sequence of Barnesiella intestinihominis YIT 11860.</title>
        <authorList>
            <consortium name="The Broad Institute Genome Sequencing Platform"/>
            <person name="Earl A."/>
            <person name="Ward D."/>
            <person name="Feldgarden M."/>
            <person name="Gevers D."/>
            <person name="Morotomi M."/>
            <person name="Walker B."/>
            <person name="Young S.K."/>
            <person name="Zeng Q."/>
            <person name="Gargeya S."/>
            <person name="Fitzgerald M."/>
            <person name="Haas B."/>
            <person name="Abouelleil A."/>
            <person name="Alvarado L."/>
            <person name="Arachchi H.M."/>
            <person name="Berlin A.M."/>
            <person name="Chapman S.B."/>
            <person name="Goldberg J."/>
            <person name="Griggs A."/>
            <person name="Gujja S."/>
            <person name="Hansen M."/>
            <person name="Howarth C."/>
            <person name="Imamovic A."/>
            <person name="Larimer J."/>
            <person name="McCowen C."/>
            <person name="Montmayeur A."/>
            <person name="Murphy C."/>
            <person name="Neiman D."/>
            <person name="Pearson M."/>
            <person name="Priest M."/>
            <person name="Roberts A."/>
            <person name="Saif S."/>
            <person name="Shea T."/>
            <person name="Sisk P."/>
            <person name="Sykes S."/>
            <person name="Wortman J."/>
            <person name="Nusbaum C."/>
            <person name="Birren B."/>
        </authorList>
    </citation>
    <scope>NUCLEOTIDE SEQUENCE [LARGE SCALE GENOMIC DNA]</scope>
    <source>
        <strain evidence="1 2">YIT 11860</strain>
    </source>
</reference>
<name>K0X782_9BACT</name>
<keyword evidence="2" id="KW-1185">Reference proteome</keyword>
<dbReference type="STRING" id="742726.HMPREF9448_00428"/>
<accession>K0X782</accession>
<gene>
    <name evidence="1" type="ORF">HMPREF9448_00428</name>
</gene>
<organism evidence="1 2">
    <name type="scientific">Barnesiella intestinihominis YIT 11860</name>
    <dbReference type="NCBI Taxonomy" id="742726"/>
    <lineage>
        <taxon>Bacteria</taxon>
        <taxon>Pseudomonadati</taxon>
        <taxon>Bacteroidota</taxon>
        <taxon>Bacteroidia</taxon>
        <taxon>Bacteroidales</taxon>
        <taxon>Barnesiellaceae</taxon>
        <taxon>Barnesiella</taxon>
    </lineage>
</organism>
<evidence type="ECO:0000313" key="2">
    <source>
        <dbReference type="Proteomes" id="UP000006044"/>
    </source>
</evidence>
<proteinExistence type="predicted"/>
<dbReference type="Proteomes" id="UP000006044">
    <property type="component" value="Unassembled WGS sequence"/>
</dbReference>
<comment type="caution">
    <text evidence="1">The sequence shown here is derived from an EMBL/GenBank/DDBJ whole genome shotgun (WGS) entry which is preliminary data.</text>
</comment>
<sequence length="55" mass="6403">MNFHSISLVFTLKTIVEEQICAINEVIGYTWAIAQFPQSGKQETPSYFYLQKFNQ</sequence>